<keyword evidence="5" id="KW-0732">Signal</keyword>
<dbReference type="Pfam" id="PF17961">
    <property type="entry name" value="Big_8"/>
    <property type="match status" value="1"/>
</dbReference>
<dbReference type="Pfam" id="PF05737">
    <property type="entry name" value="Collagen_bind"/>
    <property type="match status" value="5"/>
</dbReference>
<evidence type="ECO:0000256" key="6">
    <source>
        <dbReference type="ARBA" id="ARBA00023088"/>
    </source>
</evidence>
<feature type="compositionally biased region" description="Acidic residues" evidence="7">
    <location>
        <begin position="175"/>
        <end position="208"/>
    </location>
</feature>
<feature type="compositionally biased region" description="Acidic residues" evidence="7">
    <location>
        <begin position="1542"/>
        <end position="1553"/>
    </location>
</feature>
<dbReference type="Gene3D" id="2.60.40.740">
    <property type="match status" value="5"/>
</dbReference>
<dbReference type="PROSITE" id="PS50847">
    <property type="entry name" value="GRAM_POS_ANCHORING"/>
    <property type="match status" value="1"/>
</dbReference>
<dbReference type="InterPro" id="IPR011252">
    <property type="entry name" value="Fibrogen-bd_dom1"/>
</dbReference>
<evidence type="ECO:0000313" key="10">
    <source>
        <dbReference type="EMBL" id="MCM3715640.1"/>
    </source>
</evidence>
<evidence type="ECO:0000256" key="4">
    <source>
        <dbReference type="ARBA" id="ARBA00022525"/>
    </source>
</evidence>
<keyword evidence="3" id="KW-0134">Cell wall</keyword>
<dbReference type="Gene3D" id="2.60.40.1280">
    <property type="match status" value="2"/>
</dbReference>
<dbReference type="EMBL" id="JAMBOL010000018">
    <property type="protein sequence ID" value="MCM3715640.1"/>
    <property type="molecule type" value="Genomic_DNA"/>
</dbReference>
<dbReference type="SUPFAM" id="SSF49478">
    <property type="entry name" value="Cna protein B-type domain"/>
    <property type="match status" value="4"/>
</dbReference>
<reference evidence="10" key="1">
    <citation type="submission" date="2022-05" db="EMBL/GenBank/DDBJ databases">
        <title>Comparative Genomics of Spacecraft Associated Microbes.</title>
        <authorList>
            <person name="Tran M.T."/>
            <person name="Wright A."/>
            <person name="Seuylemezian A."/>
            <person name="Eisen J."/>
            <person name="Coil D."/>
        </authorList>
    </citation>
    <scope>NUCLEOTIDE SEQUENCE</scope>
    <source>
        <strain evidence="10">214.1.1</strain>
    </source>
</reference>
<keyword evidence="4" id="KW-0964">Secreted</keyword>
<comment type="caution">
    <text evidence="10">The sequence shown here is derived from an EMBL/GenBank/DDBJ whole genome shotgun (WGS) entry which is preliminary data.</text>
</comment>
<dbReference type="InterPro" id="IPR008456">
    <property type="entry name" value="Collagen-bd_dom"/>
</dbReference>
<dbReference type="SUPFAM" id="SSF49401">
    <property type="entry name" value="Bacterial adhesins"/>
    <property type="match status" value="7"/>
</dbReference>
<evidence type="ECO:0000313" key="11">
    <source>
        <dbReference type="Proteomes" id="UP001139179"/>
    </source>
</evidence>
<feature type="region of interest" description="Disordered" evidence="7">
    <location>
        <begin position="1526"/>
        <end position="1654"/>
    </location>
</feature>
<feature type="transmembrane region" description="Helical" evidence="8">
    <location>
        <begin position="1660"/>
        <end position="1679"/>
    </location>
</feature>
<dbReference type="InterPro" id="IPR019931">
    <property type="entry name" value="LPXTG_anchor"/>
</dbReference>
<accession>A0A9X2IPV3</accession>
<dbReference type="GO" id="GO:0005518">
    <property type="term" value="F:collagen binding"/>
    <property type="evidence" value="ECO:0007669"/>
    <property type="project" value="InterPro"/>
</dbReference>
<sequence>MVRKIGLAAFILLFVMQTLTLNMGMVPRASASQQSIFTNVVLTDQNGKRIDESTAVDKNSLVHVHIGWELNQHVTKETFSLTLPKELTISQEQSGVLNGEGGMNAGTYRATTNGTITATVDSQQQGKGIFMLKAGFNQGMVQDRDHMQLSISAGGKAYTSTIAFTDKIKAAEAEMPGEQEEQELPASEEETAEVEEDFSSEDGVEEGNEQGQDSNSADEMEEGNEPDAEDGTKEEHPDPEAGHDDEGMDSTEPDADNPSDVDQETEAGEGQEDSAEDVLEEETDQEPVEEEAEAIEDEEGLLDEFLEQNDPTIISEAIITSVLLKDEDGNEIHYEEHPGNQPSLGDIVELHFNWKLENGHGYKAGSTFTFYLPDVFEVYNEVDGELVFGSTNVGAFELGMDRKVTMTFNDKIEQLSNIIGTLTFWTGFREDLGGDIIQEIIFEVEDRVIAVIPIHFQGRPGSTLEKRGTPDKGYNAKEITWTIDVNKGLDSIEGAVLDDPIEDGQAFQPGSMEVYELNMQLDGSAVQGDQVAVGDGTFPLVFGDISTAYRVTFKTDVIDKNATSYKNKAILKGDNVSDREASAEVETRRGKPLEKRAAHYDAPNQVITWEIKFNYNEKSIPKDAAKLTDLFSASHELVDGSFNVYQVEINENGEEAGQTDFANYSVNPGKNGFELQFNEDISHAYKIIYQTRSKDRVYQGDTVKNKVEFGEQESSEVQPIRQQILEKSNRDADYKEKTTNWTIAFNKDSHEMNNVVLTDEFTNKGLSFIEDSLVITGPDGPLEKEQDYELERLPLDAGFTITFLSPISKPHTITYTTGFEYETRQDKTKNFINEALLTWTDVDGKDRELKAEAVFNPDRYTQNNGFKYGSYNAITKEITWNVGLNYNLSELENVVVTDYIQGNQQLLEDSITVYHMELTGGADGVRLGEPLQPNTDYSLRMIEGDDGEPGFEISFPGTITTPYWITYKTSLAEQLIKDRYHNSATVQSENDDTLELHASLSINHGGEFTGKTGTQHGKVIDWQVKINYSQSHISNAVLTDRPSSNQILMRDSFKLYATNVDEEGNLSKGEQLNFGEDYLLEFLEDENVEYFKLHFKRDLDRAYLLEYQSYISAKHEDSVTNTAVLSGEHITIEETESNETIIVRFTDGSGTGSGVTGSLEVTKVAAETDKPLAGARFTLYDSSGTIAIRTLETGADGKVKFENLLYDEYLLKEAKAPEGYVVGITDTLLVAIDGDNAVKVENRKLKRAVQLEKLDQDTRETLEGAVFELQQKQGNEFVTLEQLTTDEDGVLLRHDLEPGEYQFVEAIPPFGYELDQTPIPFTITHNQVELIKLQMENTIVLGAVELVKADKDEPTLVLEGVEFELQDSQGTTLQTGLTTDQDGRLIVGDLRPGTYQFVETKAAEHYMLPDKPFGFTIVKGQEERLIVSIENQLIPGAVELTKVDRRNHGNVLAGAEFELQNRHGVTLQAGLTTDENGKLVVDELRPGSYQFIETKAPAGYRLDQTPHPFTIEVDQKESVKLLVENQRRSSGGGGGGPRPPEDPDEVEDEEPEEPGEHDGEEPGDHDEEEPSGNDGEEPGDHGDGDDPGHPEEPGDNGGDDRPEPGPGSGDNPGDGGKEDDEEHPNGGGAGEGKTPNDREPALEKETNSGQQLPQTGEEKLLYMLILGVISLMLGGGILLHRRFKTIE</sequence>
<feature type="region of interest" description="Disordered" evidence="7">
    <location>
        <begin position="174"/>
        <end position="295"/>
    </location>
</feature>
<evidence type="ECO:0000256" key="2">
    <source>
        <dbReference type="ARBA" id="ARBA00007257"/>
    </source>
</evidence>
<feature type="compositionally biased region" description="Basic and acidic residues" evidence="7">
    <location>
        <begin position="230"/>
        <end position="245"/>
    </location>
</feature>
<evidence type="ECO:0000256" key="8">
    <source>
        <dbReference type="SAM" id="Phobius"/>
    </source>
</evidence>
<organism evidence="10 11">
    <name type="scientific">Halalkalibacter oceani</name>
    <dbReference type="NCBI Taxonomy" id="1653776"/>
    <lineage>
        <taxon>Bacteria</taxon>
        <taxon>Bacillati</taxon>
        <taxon>Bacillota</taxon>
        <taxon>Bacilli</taxon>
        <taxon>Bacillales</taxon>
        <taxon>Bacillaceae</taxon>
        <taxon>Halalkalibacter</taxon>
    </lineage>
</organism>
<evidence type="ECO:0000256" key="5">
    <source>
        <dbReference type="ARBA" id="ARBA00022729"/>
    </source>
</evidence>
<keyword evidence="8" id="KW-0472">Membrane</keyword>
<dbReference type="InterPro" id="IPR041171">
    <property type="entry name" value="SDR_Ig"/>
</dbReference>
<evidence type="ECO:0000256" key="1">
    <source>
        <dbReference type="ARBA" id="ARBA00004168"/>
    </source>
</evidence>
<dbReference type="Proteomes" id="UP001139179">
    <property type="component" value="Unassembled WGS sequence"/>
</dbReference>
<keyword evidence="11" id="KW-1185">Reference proteome</keyword>
<protein>
    <submittedName>
        <fullName evidence="10">SpaA isopeptide-forming pilin-related protein</fullName>
    </submittedName>
</protein>
<evidence type="ECO:0000259" key="9">
    <source>
        <dbReference type="PROSITE" id="PS50847"/>
    </source>
</evidence>
<feature type="compositionally biased region" description="Acidic residues" evidence="7">
    <location>
        <begin position="216"/>
        <end position="229"/>
    </location>
</feature>
<keyword evidence="8" id="KW-0812">Transmembrane</keyword>
<comment type="subcellular location">
    <subcellularLocation>
        <location evidence="1">Secreted</location>
        <location evidence="1">Cell wall</location>
        <topology evidence="1">Peptidoglycan-anchor</topology>
    </subcellularLocation>
</comment>
<feature type="compositionally biased region" description="Acidic residues" evidence="7">
    <location>
        <begin position="1563"/>
        <end position="1577"/>
    </location>
</feature>
<dbReference type="Pfam" id="PF00746">
    <property type="entry name" value="Gram_pos_anchor"/>
    <property type="match status" value="1"/>
</dbReference>
<dbReference type="PANTHER" id="PTHR36108:SF13">
    <property type="entry name" value="COLOSSIN-B-RELATED"/>
    <property type="match status" value="1"/>
</dbReference>
<dbReference type="Pfam" id="PF17802">
    <property type="entry name" value="SpaA"/>
    <property type="match status" value="4"/>
</dbReference>
<name>A0A9X2IPV3_9BACI</name>
<gene>
    <name evidence="10" type="ORF">M3202_16370</name>
</gene>
<dbReference type="InterPro" id="IPR008966">
    <property type="entry name" value="Adhesion_dom_sf"/>
</dbReference>
<evidence type="ECO:0000256" key="7">
    <source>
        <dbReference type="SAM" id="MobiDB-lite"/>
    </source>
</evidence>
<dbReference type="NCBIfam" id="TIGR01167">
    <property type="entry name" value="LPXTG_anchor"/>
    <property type="match status" value="1"/>
</dbReference>
<evidence type="ECO:0000256" key="3">
    <source>
        <dbReference type="ARBA" id="ARBA00022512"/>
    </source>
</evidence>
<comment type="similarity">
    <text evidence="2">Belongs to the serine-aspartate repeat-containing protein (SDr) family.</text>
</comment>
<dbReference type="GO" id="GO:0007155">
    <property type="term" value="P:cell adhesion"/>
    <property type="evidence" value="ECO:0007669"/>
    <property type="project" value="InterPro"/>
</dbReference>
<keyword evidence="8" id="KW-1133">Transmembrane helix</keyword>
<feature type="compositionally biased region" description="Acidic residues" evidence="7">
    <location>
        <begin position="246"/>
        <end position="295"/>
    </location>
</feature>
<keyword evidence="6" id="KW-0572">Peptidoglycan-anchor</keyword>
<feature type="domain" description="Gram-positive cocci surface proteins LPxTG" evidence="9">
    <location>
        <begin position="1652"/>
        <end position="1687"/>
    </location>
</feature>
<proteinExistence type="inferred from homology"/>
<feature type="compositionally biased region" description="Basic and acidic residues" evidence="7">
    <location>
        <begin position="1578"/>
        <end position="1603"/>
    </location>
</feature>
<dbReference type="Gene3D" id="2.60.40.10">
    <property type="entry name" value="Immunoglobulins"/>
    <property type="match status" value="4"/>
</dbReference>
<feature type="compositionally biased region" description="Basic and acidic residues" evidence="7">
    <location>
        <begin position="1634"/>
        <end position="1646"/>
    </location>
</feature>
<dbReference type="InterPro" id="IPR013783">
    <property type="entry name" value="Ig-like_fold"/>
</dbReference>
<dbReference type="PANTHER" id="PTHR36108">
    <property type="entry name" value="COLOSSIN-B-RELATED"/>
    <property type="match status" value="1"/>
</dbReference>
<dbReference type="InterPro" id="IPR041033">
    <property type="entry name" value="SpaA_PFL_dom_1"/>
</dbReference>
<dbReference type="RefSeq" id="WP_251224373.1">
    <property type="nucleotide sequence ID" value="NZ_JAMBOL010000018.1"/>
</dbReference>